<comment type="caution">
    <text evidence="3">The sequence shown here is derived from an EMBL/GenBank/DDBJ whole genome shotgun (WGS) entry which is preliminary data.</text>
</comment>
<name>A0A922L4I2_DERFA</name>
<reference evidence="3" key="4">
    <citation type="journal article" date="2022" name="Res Sq">
        <title>Comparative Genomics Reveals Insights into the Divergent Evolution of Astigmatic Mites and Household Pest Adaptations.</title>
        <authorList>
            <person name="Xiong Q."/>
            <person name="Wan A.T.-Y."/>
            <person name="Liu X.-Y."/>
            <person name="Fung C.S.-H."/>
            <person name="Xiao X."/>
            <person name="Malainual N."/>
            <person name="Hou J."/>
            <person name="Wang L."/>
            <person name="Wang M."/>
            <person name="Yang K."/>
            <person name="Cui Y."/>
            <person name="Leung E."/>
            <person name="Nong W."/>
            <person name="Shin S.-K."/>
            <person name="Au S."/>
            <person name="Jeong K.Y."/>
            <person name="Chew F.T."/>
            <person name="Hui J."/>
            <person name="Leung T.F."/>
            <person name="Tungtrongchitr A."/>
            <person name="Zhong N."/>
            <person name="Liu Z."/>
            <person name="Tsui S."/>
        </authorList>
    </citation>
    <scope>NUCLEOTIDE SEQUENCE</scope>
    <source>
        <strain evidence="3">Derf</strain>
        <tissue evidence="3">Whole organism</tissue>
    </source>
</reference>
<evidence type="ECO:0000256" key="1">
    <source>
        <dbReference type="SAM" id="Coils"/>
    </source>
</evidence>
<proteinExistence type="predicted"/>
<reference evidence="2" key="3">
    <citation type="journal article" date="2021" name="World Allergy Organ. J.">
        <title>Chromosome-level assembly of Dermatophagoides farinae genome and transcriptome reveals two novel allergens Der f 37 and Der f 39.</title>
        <authorList>
            <person name="Chen J."/>
            <person name="Cai Z."/>
            <person name="Fan D."/>
            <person name="Hu J."/>
            <person name="Hou Y."/>
            <person name="He Y."/>
            <person name="Zhang Z."/>
            <person name="Zhao Z."/>
            <person name="Gao P."/>
            <person name="Hu W."/>
            <person name="Sun J."/>
            <person name="Li J."/>
            <person name="Ji K."/>
        </authorList>
    </citation>
    <scope>NUCLEOTIDE SEQUENCE</scope>
    <source>
        <strain evidence="2">JKM2019</strain>
    </source>
</reference>
<protein>
    <submittedName>
        <fullName evidence="3">Uncharacterized protein</fullName>
    </submittedName>
</protein>
<dbReference type="Proteomes" id="UP000790347">
    <property type="component" value="Unassembled WGS sequence"/>
</dbReference>
<dbReference type="EMBL" id="ASGP02000003">
    <property type="protein sequence ID" value="KAH9516730.1"/>
    <property type="molecule type" value="Genomic_DNA"/>
</dbReference>
<accession>A0A922L4I2</accession>
<evidence type="ECO:0000313" key="2">
    <source>
        <dbReference type="EMBL" id="KAH7646295.1"/>
    </source>
</evidence>
<dbReference type="Proteomes" id="UP000828236">
    <property type="component" value="Unassembled WGS sequence"/>
</dbReference>
<evidence type="ECO:0000313" key="3">
    <source>
        <dbReference type="EMBL" id="KAH9516730.1"/>
    </source>
</evidence>
<dbReference type="EMBL" id="SDOV01000001">
    <property type="protein sequence ID" value="KAH7646295.1"/>
    <property type="molecule type" value="Genomic_DNA"/>
</dbReference>
<sequence length="336" mass="39138">MNRHFIVETGGHSFLRKLRNCLQGLDEEIEKLETITKDVDGKNLPRSYFQRETLLLNNVDKTLLEAEDLHSEIIDEKINLDSYENRLLNLRERLLRYEEDKKLLSQNYQPFRPKDSRLETDDVTTEELTDDQSIELSEVIDNDYDQMTKCSQKRLNLDDKIDGKSNNNCDNIISQNDSLDVSADNDCSFNILSTARKAAAMSAQKQKQLQNSVKKSARKKSSKIDWVKRDNPMAARAFAIYNRWVKTDHDDNDSDQSIIIDQNLQFKEPKNASFERKYLSKLDDQIKLSGNKNRMTPRVANSRMVENSKNLQEYETVEFTPGMTTRVRKSTEKRHT</sequence>
<dbReference type="OrthoDB" id="6515096at2759"/>
<reference evidence="3" key="1">
    <citation type="submission" date="2013-05" db="EMBL/GenBank/DDBJ databases">
        <authorList>
            <person name="Yim A.K.Y."/>
            <person name="Chan T.F."/>
            <person name="Ji K.M."/>
            <person name="Liu X.Y."/>
            <person name="Zhou J.W."/>
            <person name="Li R.Q."/>
            <person name="Yang K.Y."/>
            <person name="Li J."/>
            <person name="Li M."/>
            <person name="Law P.T.W."/>
            <person name="Wu Y.L."/>
            <person name="Cai Z.L."/>
            <person name="Qin H."/>
            <person name="Bao Y."/>
            <person name="Leung R.K.K."/>
            <person name="Ng P.K.S."/>
            <person name="Zou J."/>
            <person name="Zhong X.J."/>
            <person name="Ran P.X."/>
            <person name="Zhong N.S."/>
            <person name="Liu Z.G."/>
            <person name="Tsui S.K.W."/>
        </authorList>
    </citation>
    <scope>NUCLEOTIDE SEQUENCE</scope>
    <source>
        <strain evidence="3">Derf</strain>
        <tissue evidence="3">Whole organism</tissue>
    </source>
</reference>
<keyword evidence="1" id="KW-0175">Coiled coil</keyword>
<gene>
    <name evidence="3" type="ORF">DERF_007451</name>
    <name evidence="2" type="ORF">HUG17_1833</name>
</gene>
<evidence type="ECO:0000313" key="4">
    <source>
        <dbReference type="Proteomes" id="UP000790347"/>
    </source>
</evidence>
<organism evidence="3 4">
    <name type="scientific">Dermatophagoides farinae</name>
    <name type="common">American house dust mite</name>
    <dbReference type="NCBI Taxonomy" id="6954"/>
    <lineage>
        <taxon>Eukaryota</taxon>
        <taxon>Metazoa</taxon>
        <taxon>Ecdysozoa</taxon>
        <taxon>Arthropoda</taxon>
        <taxon>Chelicerata</taxon>
        <taxon>Arachnida</taxon>
        <taxon>Acari</taxon>
        <taxon>Acariformes</taxon>
        <taxon>Sarcoptiformes</taxon>
        <taxon>Astigmata</taxon>
        <taxon>Psoroptidia</taxon>
        <taxon>Analgoidea</taxon>
        <taxon>Pyroglyphidae</taxon>
        <taxon>Dermatophagoidinae</taxon>
        <taxon>Dermatophagoides</taxon>
    </lineage>
</organism>
<dbReference type="AlphaFoldDB" id="A0A922L4I2"/>
<keyword evidence="4" id="KW-1185">Reference proteome</keyword>
<feature type="coiled-coil region" evidence="1">
    <location>
        <begin position="66"/>
        <end position="107"/>
    </location>
</feature>
<reference evidence="2" key="2">
    <citation type="submission" date="2020-06" db="EMBL/GenBank/DDBJ databases">
        <authorList>
            <person name="Ji K."/>
            <person name="Li J."/>
        </authorList>
    </citation>
    <scope>NUCLEOTIDE SEQUENCE</scope>
    <source>
        <strain evidence="2">JKM2019</strain>
        <tissue evidence="2">Whole body</tissue>
    </source>
</reference>